<dbReference type="InterPro" id="IPR011014">
    <property type="entry name" value="MscS_channel_TM-2"/>
</dbReference>
<evidence type="ECO:0000313" key="11">
    <source>
        <dbReference type="EMBL" id="MDV6224854.1"/>
    </source>
</evidence>
<accession>A0ABU4AF28</accession>
<comment type="caution">
    <text evidence="11">The sequence shown here is derived from an EMBL/GenBank/DDBJ whole genome shotgun (WGS) entry which is preliminary data.</text>
</comment>
<evidence type="ECO:0000313" key="12">
    <source>
        <dbReference type="Proteomes" id="UP001185659"/>
    </source>
</evidence>
<organism evidence="11 12">
    <name type="scientific">Nitratireductor aquimarinus</name>
    <dbReference type="NCBI Taxonomy" id="889300"/>
    <lineage>
        <taxon>Bacteria</taxon>
        <taxon>Pseudomonadati</taxon>
        <taxon>Pseudomonadota</taxon>
        <taxon>Alphaproteobacteria</taxon>
        <taxon>Hyphomicrobiales</taxon>
        <taxon>Phyllobacteriaceae</taxon>
        <taxon>Nitratireductor</taxon>
    </lineage>
</organism>
<keyword evidence="7" id="KW-0406">Ion transport</keyword>
<comment type="function">
    <text evidence="7">Mechanosensitive channel that participates in the regulation of osmotic pressure changes within the cell, opening in response to stretch forces in the membrane lipid bilayer, without the need for other proteins. Contributes to normal resistance to hypoosmotic shock. Forms an ion channel of 1.0 nanosiemens conductance with a slight preference for anions.</text>
</comment>
<dbReference type="InterPro" id="IPR049278">
    <property type="entry name" value="MS_channel_C"/>
</dbReference>
<keyword evidence="6 7" id="KW-0472">Membrane</keyword>
<comment type="similarity">
    <text evidence="2 7">Belongs to the MscS (TC 1.A.23) family.</text>
</comment>
<feature type="transmembrane region" description="Helical" evidence="7">
    <location>
        <begin position="242"/>
        <end position="260"/>
    </location>
</feature>
<dbReference type="InterPro" id="IPR010920">
    <property type="entry name" value="LSM_dom_sf"/>
</dbReference>
<dbReference type="RefSeq" id="WP_317560178.1">
    <property type="nucleotide sequence ID" value="NZ_JAWLIP010000001.1"/>
</dbReference>
<dbReference type="SUPFAM" id="SSF50182">
    <property type="entry name" value="Sm-like ribonucleoproteins"/>
    <property type="match status" value="1"/>
</dbReference>
<dbReference type="SUPFAM" id="SSF82689">
    <property type="entry name" value="Mechanosensitive channel protein MscS (YggB), C-terminal domain"/>
    <property type="match status" value="1"/>
</dbReference>
<keyword evidence="4 7" id="KW-0812">Transmembrane</keyword>
<proteinExistence type="inferred from homology"/>
<gene>
    <name evidence="11" type="ORF">R2G56_01020</name>
</gene>
<dbReference type="InterPro" id="IPR045275">
    <property type="entry name" value="MscS_archaea/bacteria_type"/>
</dbReference>
<dbReference type="Pfam" id="PF21082">
    <property type="entry name" value="MS_channel_3rd"/>
    <property type="match status" value="1"/>
</dbReference>
<reference evidence="11 12" key="1">
    <citation type="submission" date="2023-10" db="EMBL/GenBank/DDBJ databases">
        <authorList>
            <person name="Venkata Ramana C."/>
            <person name="Sasikala C."/>
            <person name="Dhurka M."/>
        </authorList>
    </citation>
    <scope>NUCLEOTIDE SEQUENCE [LARGE SCALE GENOMIC DNA]</scope>
    <source>
        <strain evidence="11 12">KCTC 32151</strain>
    </source>
</reference>
<keyword evidence="3" id="KW-1003">Cell membrane</keyword>
<feature type="transmembrane region" description="Helical" evidence="7">
    <location>
        <begin position="213"/>
        <end position="236"/>
    </location>
</feature>
<dbReference type="InterPro" id="IPR023408">
    <property type="entry name" value="MscS_beta-dom_sf"/>
</dbReference>
<evidence type="ECO:0000259" key="9">
    <source>
        <dbReference type="Pfam" id="PF00924"/>
    </source>
</evidence>
<keyword evidence="7" id="KW-0813">Transport</keyword>
<feature type="signal peptide" evidence="8">
    <location>
        <begin position="1"/>
        <end position="19"/>
    </location>
</feature>
<evidence type="ECO:0000256" key="4">
    <source>
        <dbReference type="ARBA" id="ARBA00022692"/>
    </source>
</evidence>
<keyword evidence="12" id="KW-1185">Reference proteome</keyword>
<sequence length="416" mass="45882">MKISTIKIASIIFITLSLASLFPAASFSQPEDKAPLPLSDELLNNETPFTELAILLSPLSVTELQTLADHWFQNVQVAAEEVAQAQIAYRFGQPEEALAAQAALPTKIRVRNDLLRKLSEIARSLERKGGNADYIAQLRYYRNALLYSDMRFSDLRTKFVRLYMWVASRDGGGALVLGAMGVALMVGIAIAAAGTVRALTMKWVMQIPNVSKLLAVFLSKSAFWIIIVLAALMMLVSYGIDITPFFALIGGASFILAFAFQDTLSNLASGLMIMINRPFDEGDYVEIGTATGKVQSVNIIATRIVTPDNRTVVVPNKQVWGAVITNSSIAQTRRVEMTFSIPLRDGAERIEEKVKEVLEMQPLILKNPAPQTGWSKIGTTAADMTMRFWVKKQDTSSAQWDLNRKVKTLFKELGLA</sequence>
<evidence type="ECO:0000256" key="2">
    <source>
        <dbReference type="ARBA" id="ARBA00008017"/>
    </source>
</evidence>
<feature type="chain" id="PRO_5046629510" description="Small-conductance mechanosensitive channel" evidence="8">
    <location>
        <begin position="20"/>
        <end position="416"/>
    </location>
</feature>
<feature type="domain" description="Mechanosensitive ion channel MscS C-terminal" evidence="10">
    <location>
        <begin position="335"/>
        <end position="414"/>
    </location>
</feature>
<comment type="subcellular location">
    <subcellularLocation>
        <location evidence="7">Cell inner membrane</location>
        <topology evidence="7">Multi-pass membrane protein</topology>
    </subcellularLocation>
    <subcellularLocation>
        <location evidence="1">Cell membrane</location>
        <topology evidence="1">Multi-pass membrane protein</topology>
    </subcellularLocation>
</comment>
<evidence type="ECO:0000256" key="3">
    <source>
        <dbReference type="ARBA" id="ARBA00022475"/>
    </source>
</evidence>
<keyword evidence="5 7" id="KW-1133">Transmembrane helix</keyword>
<feature type="transmembrane region" description="Helical" evidence="7">
    <location>
        <begin position="172"/>
        <end position="193"/>
    </location>
</feature>
<dbReference type="SUPFAM" id="SSF82861">
    <property type="entry name" value="Mechanosensitive channel protein MscS (YggB), transmembrane region"/>
    <property type="match status" value="1"/>
</dbReference>
<feature type="domain" description="Mechanosensitive ion channel MscS" evidence="9">
    <location>
        <begin position="262"/>
        <end position="328"/>
    </location>
</feature>
<dbReference type="InterPro" id="IPR011066">
    <property type="entry name" value="MscS_channel_C_sf"/>
</dbReference>
<evidence type="ECO:0000259" key="10">
    <source>
        <dbReference type="Pfam" id="PF21082"/>
    </source>
</evidence>
<dbReference type="Proteomes" id="UP001185659">
    <property type="component" value="Unassembled WGS sequence"/>
</dbReference>
<evidence type="ECO:0000256" key="7">
    <source>
        <dbReference type="RuleBase" id="RU369025"/>
    </source>
</evidence>
<comment type="caution">
    <text evidence="7">Lacks conserved residue(s) required for the propagation of feature annotation.</text>
</comment>
<dbReference type="Gene3D" id="2.30.30.60">
    <property type="match status" value="1"/>
</dbReference>
<keyword evidence="7" id="KW-0407">Ion channel</keyword>
<dbReference type="EMBL" id="JAWLIP010000001">
    <property type="protein sequence ID" value="MDV6224854.1"/>
    <property type="molecule type" value="Genomic_DNA"/>
</dbReference>
<dbReference type="Pfam" id="PF00924">
    <property type="entry name" value="MS_channel_2nd"/>
    <property type="match status" value="1"/>
</dbReference>
<evidence type="ECO:0000256" key="8">
    <source>
        <dbReference type="SAM" id="SignalP"/>
    </source>
</evidence>
<dbReference type="InterPro" id="IPR006685">
    <property type="entry name" value="MscS_channel_2nd"/>
</dbReference>
<evidence type="ECO:0000256" key="6">
    <source>
        <dbReference type="ARBA" id="ARBA00023136"/>
    </source>
</evidence>
<protein>
    <recommendedName>
        <fullName evidence="7">Small-conductance mechanosensitive channel</fullName>
    </recommendedName>
</protein>
<dbReference type="PANTHER" id="PTHR30221">
    <property type="entry name" value="SMALL-CONDUCTANCE MECHANOSENSITIVE CHANNEL"/>
    <property type="match status" value="1"/>
</dbReference>
<keyword evidence="8" id="KW-0732">Signal</keyword>
<name>A0ABU4AF28_9HYPH</name>
<evidence type="ECO:0000256" key="5">
    <source>
        <dbReference type="ARBA" id="ARBA00022989"/>
    </source>
</evidence>
<dbReference type="Gene3D" id="1.10.287.1260">
    <property type="match status" value="1"/>
</dbReference>
<keyword evidence="7" id="KW-0997">Cell inner membrane</keyword>
<evidence type="ECO:0000256" key="1">
    <source>
        <dbReference type="ARBA" id="ARBA00004651"/>
    </source>
</evidence>
<dbReference type="PANTHER" id="PTHR30221:SF1">
    <property type="entry name" value="SMALL-CONDUCTANCE MECHANOSENSITIVE CHANNEL"/>
    <property type="match status" value="1"/>
</dbReference>
<dbReference type="Gene3D" id="3.30.70.100">
    <property type="match status" value="1"/>
</dbReference>
<comment type="subunit">
    <text evidence="7">Homoheptamer.</text>
</comment>